<reference evidence="3 4" key="1">
    <citation type="submission" date="2019-03" db="EMBL/GenBank/DDBJ databases">
        <title>Genomic Encyclopedia of Type Strains, Phase IV (KMG-IV): sequencing the most valuable type-strain genomes for metagenomic binning, comparative biology and taxonomic classification.</title>
        <authorList>
            <person name="Goeker M."/>
        </authorList>
    </citation>
    <scope>NUCLEOTIDE SEQUENCE [LARGE SCALE GENOMIC DNA]</scope>
    <source>
        <strain evidence="3 4">DSM 9035</strain>
    </source>
</reference>
<dbReference type="PIRSF" id="PIRSF017082">
    <property type="entry name" value="YflP"/>
    <property type="match status" value="1"/>
</dbReference>
<accession>A0A4V2UY67</accession>
<keyword evidence="2" id="KW-0732">Signal</keyword>
<feature type="chain" id="PRO_5020731775" evidence="2">
    <location>
        <begin position="24"/>
        <end position="322"/>
    </location>
</feature>
<dbReference type="Gene3D" id="3.40.190.150">
    <property type="entry name" value="Bordetella uptake gene, domain 1"/>
    <property type="match status" value="1"/>
</dbReference>
<keyword evidence="4" id="KW-1185">Reference proteome</keyword>
<keyword evidence="3" id="KW-0675">Receptor</keyword>
<dbReference type="Gene3D" id="3.40.190.10">
    <property type="entry name" value="Periplasmic binding protein-like II"/>
    <property type="match status" value="1"/>
</dbReference>
<name>A0A4V2UY67_9HYPH</name>
<protein>
    <submittedName>
        <fullName evidence="3">Tripartite-type tricarboxylate transporter receptor subunit TctC</fullName>
    </submittedName>
</protein>
<dbReference type="CDD" id="cd07012">
    <property type="entry name" value="PBP2_Bug_TTT"/>
    <property type="match status" value="1"/>
</dbReference>
<gene>
    <name evidence="3" type="ORF">EDC64_103332</name>
</gene>
<dbReference type="AlphaFoldDB" id="A0A4V2UY67"/>
<comment type="caution">
    <text evidence="3">The sequence shown here is derived from an EMBL/GenBank/DDBJ whole genome shotgun (WGS) entry which is preliminary data.</text>
</comment>
<sequence length="322" mass="33886">MRLTHLAGGLALAMLLLPASAGAQTAYPNKAIDLIVPFAPGGSTGLTARAVGQALEELWKVPVRVVSKPGGNTVPAVEEVMRSKPDGYTMLADSPASSSMLEVVVKNPPNPVMDRSFAGMVAQTPMIFVVPADSPFKTMQDAIARLKSDPGTFTWTSLGGAGAQDYTFRQLFKAADVDIKRTRPVASKGGSEAVTMTAGGHVMLGAGSWSAVSPLLQSGKLRVLAVASDGRFPPLPDTPTMAEVGYPAVQILFWFAVSGPPNLPQDVVAAWNKGLATISKDPKFQSQLANIGMVPYFHDAAKVRTFVADEKKTVEALWAVGP</sequence>
<dbReference type="RefSeq" id="WP_165933687.1">
    <property type="nucleotide sequence ID" value="NZ_SMAI01000003.1"/>
</dbReference>
<dbReference type="Pfam" id="PF03401">
    <property type="entry name" value="TctC"/>
    <property type="match status" value="1"/>
</dbReference>
<dbReference type="PANTHER" id="PTHR42928:SF5">
    <property type="entry name" value="BLR1237 PROTEIN"/>
    <property type="match status" value="1"/>
</dbReference>
<evidence type="ECO:0000256" key="2">
    <source>
        <dbReference type="SAM" id="SignalP"/>
    </source>
</evidence>
<dbReference type="SUPFAM" id="SSF53850">
    <property type="entry name" value="Periplasmic binding protein-like II"/>
    <property type="match status" value="1"/>
</dbReference>
<dbReference type="InterPro" id="IPR005064">
    <property type="entry name" value="BUG"/>
</dbReference>
<feature type="signal peptide" evidence="2">
    <location>
        <begin position="1"/>
        <end position="23"/>
    </location>
</feature>
<proteinExistence type="inferred from homology"/>
<organism evidence="3 4">
    <name type="scientific">Aquabacter spiritensis</name>
    <dbReference type="NCBI Taxonomy" id="933073"/>
    <lineage>
        <taxon>Bacteria</taxon>
        <taxon>Pseudomonadati</taxon>
        <taxon>Pseudomonadota</taxon>
        <taxon>Alphaproteobacteria</taxon>
        <taxon>Hyphomicrobiales</taxon>
        <taxon>Xanthobacteraceae</taxon>
        <taxon>Aquabacter</taxon>
    </lineage>
</organism>
<dbReference type="Proteomes" id="UP000294664">
    <property type="component" value="Unassembled WGS sequence"/>
</dbReference>
<evidence type="ECO:0000256" key="1">
    <source>
        <dbReference type="ARBA" id="ARBA00006987"/>
    </source>
</evidence>
<comment type="similarity">
    <text evidence="1">Belongs to the UPF0065 (bug) family.</text>
</comment>
<dbReference type="EMBL" id="SMAI01000003">
    <property type="protein sequence ID" value="TCT06228.1"/>
    <property type="molecule type" value="Genomic_DNA"/>
</dbReference>
<dbReference type="InterPro" id="IPR042100">
    <property type="entry name" value="Bug_dom1"/>
</dbReference>
<evidence type="ECO:0000313" key="3">
    <source>
        <dbReference type="EMBL" id="TCT06228.1"/>
    </source>
</evidence>
<evidence type="ECO:0000313" key="4">
    <source>
        <dbReference type="Proteomes" id="UP000294664"/>
    </source>
</evidence>
<dbReference type="PANTHER" id="PTHR42928">
    <property type="entry name" value="TRICARBOXYLATE-BINDING PROTEIN"/>
    <property type="match status" value="1"/>
</dbReference>